<dbReference type="SUPFAM" id="SSF56601">
    <property type="entry name" value="beta-lactamase/transpeptidase-like"/>
    <property type="match status" value="1"/>
</dbReference>
<keyword evidence="2" id="KW-0472">Membrane</keyword>
<evidence type="ECO:0000256" key="3">
    <source>
        <dbReference type="SAM" id="MobiDB-lite"/>
    </source>
</evidence>
<reference evidence="5 6" key="1">
    <citation type="submission" date="2019-02" db="EMBL/GenBank/DDBJ databases">
        <title>Kribbella capetownensis sp. nov. and Kribbella speibonae sp. nov., isolated from soil.</title>
        <authorList>
            <person name="Curtis S.M."/>
            <person name="Norton I."/>
            <person name="Everest G.J."/>
            <person name="Meyers P.R."/>
        </authorList>
    </citation>
    <scope>NUCLEOTIDE SEQUENCE [LARGE SCALE GENOMIC DNA]</scope>
    <source>
        <strain evidence="5 6">NRRL B-24813</strain>
    </source>
</reference>
<evidence type="ECO:0000256" key="1">
    <source>
        <dbReference type="ARBA" id="ARBA00004370"/>
    </source>
</evidence>
<feature type="domain" description="Beta-lactamase-related" evidence="4">
    <location>
        <begin position="4"/>
        <end position="259"/>
    </location>
</feature>
<name>A0A4R0KV80_9ACTN</name>
<organism evidence="5 6">
    <name type="scientific">Kribbella pittospori</name>
    <dbReference type="NCBI Taxonomy" id="722689"/>
    <lineage>
        <taxon>Bacteria</taxon>
        <taxon>Bacillati</taxon>
        <taxon>Actinomycetota</taxon>
        <taxon>Actinomycetes</taxon>
        <taxon>Propionibacteriales</taxon>
        <taxon>Kribbellaceae</taxon>
        <taxon>Kribbella</taxon>
    </lineage>
</organism>
<gene>
    <name evidence="5" type="ORF">E0H73_09090</name>
</gene>
<evidence type="ECO:0000259" key="4">
    <source>
        <dbReference type="Pfam" id="PF00144"/>
    </source>
</evidence>
<dbReference type="InterPro" id="IPR012338">
    <property type="entry name" value="Beta-lactam/transpept-like"/>
</dbReference>
<dbReference type="GO" id="GO:0016020">
    <property type="term" value="C:membrane"/>
    <property type="evidence" value="ECO:0007669"/>
    <property type="project" value="UniProtKB-SubCell"/>
</dbReference>
<keyword evidence="6" id="KW-1185">Reference proteome</keyword>
<dbReference type="PANTHER" id="PTHR46825">
    <property type="entry name" value="D-ALANYL-D-ALANINE-CARBOXYPEPTIDASE/ENDOPEPTIDASE AMPH"/>
    <property type="match status" value="1"/>
</dbReference>
<dbReference type="InterPro" id="IPR050491">
    <property type="entry name" value="AmpC-like"/>
</dbReference>
<dbReference type="InterPro" id="IPR001466">
    <property type="entry name" value="Beta-lactam-related"/>
</dbReference>
<dbReference type="AlphaFoldDB" id="A0A4R0KV80"/>
<dbReference type="Proteomes" id="UP000291144">
    <property type="component" value="Unassembled WGS sequence"/>
</dbReference>
<dbReference type="EMBL" id="SJKB01000002">
    <property type="protein sequence ID" value="TCC64529.1"/>
    <property type="molecule type" value="Genomic_DNA"/>
</dbReference>
<dbReference type="Pfam" id="PF00144">
    <property type="entry name" value="Beta-lactamase"/>
    <property type="match status" value="1"/>
</dbReference>
<dbReference type="GO" id="GO:0016787">
    <property type="term" value="F:hydrolase activity"/>
    <property type="evidence" value="ECO:0007669"/>
    <property type="project" value="UniProtKB-KW"/>
</dbReference>
<proteinExistence type="predicted"/>
<evidence type="ECO:0000313" key="5">
    <source>
        <dbReference type="EMBL" id="TCC64529.1"/>
    </source>
</evidence>
<comment type="subcellular location">
    <subcellularLocation>
        <location evidence="1">Membrane</location>
    </subcellularLocation>
</comment>
<keyword evidence="5" id="KW-0378">Hydrolase</keyword>
<evidence type="ECO:0000313" key="6">
    <source>
        <dbReference type="Proteomes" id="UP000291144"/>
    </source>
</evidence>
<accession>A0A4R0KV80</accession>
<evidence type="ECO:0000256" key="2">
    <source>
        <dbReference type="ARBA" id="ARBA00023136"/>
    </source>
</evidence>
<feature type="region of interest" description="Disordered" evidence="3">
    <location>
        <begin position="141"/>
        <end position="162"/>
    </location>
</feature>
<dbReference type="PROSITE" id="PS51257">
    <property type="entry name" value="PROKAR_LIPOPROTEIN"/>
    <property type="match status" value="1"/>
</dbReference>
<dbReference type="PANTHER" id="PTHR46825:SF11">
    <property type="entry name" value="PENICILLIN-BINDING PROTEIN 4"/>
    <property type="match status" value="1"/>
</dbReference>
<protein>
    <submittedName>
        <fullName evidence="5">Class A beta-lactamase-related serine hydrolase</fullName>
    </submittedName>
</protein>
<sequence length="272" mass="29592">MRMRSRLASVTKPIVAAAVVLACRQSPGAWDTPIREHFPELHAVWQLDPTITLTDLLSHTSGIAVPFDDAAQADFGDGDDALMRQVALVAAGGQQDQPRTVWRYGGVGFWLAGAVVARMTGTTFEQVVDEFVIRPAGMTRTGFETPPDSDLPPTGPGDAFPRARRPSGGLWSCVDDLLKFSAFLYADPELVAQLSAPLARTEDDGVSYGLGMFTDDKRRFFLHTGDWHAFHTCALWTQETQETQEATIVLSHGPQGGATVERLLLARLQAIS</sequence>
<dbReference type="Gene3D" id="3.40.710.10">
    <property type="entry name" value="DD-peptidase/beta-lactamase superfamily"/>
    <property type="match status" value="1"/>
</dbReference>
<comment type="caution">
    <text evidence="5">The sequence shown here is derived from an EMBL/GenBank/DDBJ whole genome shotgun (WGS) entry which is preliminary data.</text>
</comment>